<dbReference type="InterPro" id="IPR009060">
    <property type="entry name" value="UBA-like_sf"/>
</dbReference>
<gene>
    <name evidence="2" type="ORF">KIW84_045768</name>
</gene>
<proteinExistence type="predicted"/>
<dbReference type="Pfam" id="PF06972">
    <property type="entry name" value="GIP1_N"/>
    <property type="match status" value="1"/>
</dbReference>
<dbReference type="Gramene" id="Psat04G0576800-T2">
    <property type="protein sequence ID" value="KAI5422447.1"/>
    <property type="gene ID" value="KIW84_045768"/>
</dbReference>
<feature type="domain" description="GBF-interacting protein 1 N-terminal" evidence="1">
    <location>
        <begin position="18"/>
        <end position="75"/>
    </location>
</feature>
<evidence type="ECO:0000313" key="3">
    <source>
        <dbReference type="Proteomes" id="UP001058974"/>
    </source>
</evidence>
<evidence type="ECO:0000313" key="2">
    <source>
        <dbReference type="EMBL" id="KAI5422447.1"/>
    </source>
</evidence>
<name>A0A9D4XL15_PEA</name>
<dbReference type="PANTHER" id="PTHR47070:SF2">
    <property type="entry name" value="OS06G0206100 PROTEIN"/>
    <property type="match status" value="1"/>
</dbReference>
<dbReference type="PANTHER" id="PTHR47070">
    <property type="entry name" value="HYDROXYPROLINE-RICH GLYCOPROTEIN-LIKE"/>
    <property type="match status" value="1"/>
</dbReference>
<evidence type="ECO:0000259" key="1">
    <source>
        <dbReference type="Pfam" id="PF06972"/>
    </source>
</evidence>
<dbReference type="Proteomes" id="UP001058974">
    <property type="component" value="Chromosome 4"/>
</dbReference>
<protein>
    <recommendedName>
        <fullName evidence="1">GBF-interacting protein 1 N-terminal domain-containing protein</fullName>
    </recommendedName>
</protein>
<comment type="caution">
    <text evidence="2">The sequence shown here is derived from an EMBL/GenBank/DDBJ whole genome shotgun (WGS) entry which is preliminary data.</text>
</comment>
<dbReference type="EMBL" id="JAMSHJ010000004">
    <property type="protein sequence ID" value="KAI5422447.1"/>
    <property type="molecule type" value="Genomic_DNA"/>
</dbReference>
<reference evidence="2 3" key="1">
    <citation type="journal article" date="2022" name="Nat. Genet.">
        <title>Improved pea reference genome and pan-genome highlight genomic features and evolutionary characteristics.</title>
        <authorList>
            <person name="Yang T."/>
            <person name="Liu R."/>
            <person name="Luo Y."/>
            <person name="Hu S."/>
            <person name="Wang D."/>
            <person name="Wang C."/>
            <person name="Pandey M.K."/>
            <person name="Ge S."/>
            <person name="Xu Q."/>
            <person name="Li N."/>
            <person name="Li G."/>
            <person name="Huang Y."/>
            <person name="Saxena R.K."/>
            <person name="Ji Y."/>
            <person name="Li M."/>
            <person name="Yan X."/>
            <person name="He Y."/>
            <person name="Liu Y."/>
            <person name="Wang X."/>
            <person name="Xiang C."/>
            <person name="Varshney R.K."/>
            <person name="Ding H."/>
            <person name="Gao S."/>
            <person name="Zong X."/>
        </authorList>
    </citation>
    <scope>NUCLEOTIDE SEQUENCE [LARGE SCALE GENOMIC DNA]</scope>
    <source>
        <strain evidence="2 3">cv. Zhongwan 6</strain>
    </source>
</reference>
<keyword evidence="3" id="KW-1185">Reference proteome</keyword>
<dbReference type="InterPro" id="IPR009719">
    <property type="entry name" value="GIP1_N"/>
</dbReference>
<accession>A0A9D4XL15</accession>
<sequence length="152" mass="17197">MVPVSRTEGGTGTHLLSAKVRKTIQSIKEIVGNHSEADIYVALKETNMDPNETTQKLLNQDPFHEVKRRRDRKKEPNSTTLRSIMLGIGVRLNPRGILIMVVKEPNSTTMLNIMLGIGVRVNRRGNLTMVVKKPSSTTIWNIMKEVRVRVNR</sequence>
<dbReference type="SUPFAM" id="SSF46934">
    <property type="entry name" value="UBA-like"/>
    <property type="match status" value="1"/>
</dbReference>
<organism evidence="2 3">
    <name type="scientific">Pisum sativum</name>
    <name type="common">Garden pea</name>
    <name type="synonym">Lathyrus oleraceus</name>
    <dbReference type="NCBI Taxonomy" id="3888"/>
    <lineage>
        <taxon>Eukaryota</taxon>
        <taxon>Viridiplantae</taxon>
        <taxon>Streptophyta</taxon>
        <taxon>Embryophyta</taxon>
        <taxon>Tracheophyta</taxon>
        <taxon>Spermatophyta</taxon>
        <taxon>Magnoliopsida</taxon>
        <taxon>eudicotyledons</taxon>
        <taxon>Gunneridae</taxon>
        <taxon>Pentapetalae</taxon>
        <taxon>rosids</taxon>
        <taxon>fabids</taxon>
        <taxon>Fabales</taxon>
        <taxon>Fabaceae</taxon>
        <taxon>Papilionoideae</taxon>
        <taxon>50 kb inversion clade</taxon>
        <taxon>NPAAA clade</taxon>
        <taxon>Hologalegina</taxon>
        <taxon>IRL clade</taxon>
        <taxon>Fabeae</taxon>
        <taxon>Lathyrus</taxon>
    </lineage>
</organism>
<dbReference type="AlphaFoldDB" id="A0A9D4XL15"/>